<dbReference type="EMBL" id="CP061839">
    <property type="protein sequence ID" value="QOW61187.1"/>
    <property type="molecule type" value="Genomic_DNA"/>
</dbReference>
<dbReference type="GeneID" id="301090224"/>
<reference evidence="1 2" key="1">
    <citation type="submission" date="2020-09" db="EMBL/GenBank/DDBJ databases">
        <title>Characterization of Treponema spp. from bovine digital dermatitis in Korea.</title>
        <authorList>
            <person name="Espiritu H.M."/>
            <person name="Cho Y.I."/>
            <person name="Mamuad L."/>
        </authorList>
    </citation>
    <scope>NUCLEOTIDE SEQUENCE [LARGE SCALE GENOMIC DNA]</scope>
    <source>
        <strain evidence="1 2">KS1</strain>
    </source>
</reference>
<dbReference type="RefSeq" id="WP_020965492.1">
    <property type="nucleotide sequence ID" value="NZ_CP061839.1"/>
</dbReference>
<dbReference type="AlphaFoldDB" id="A0A7S6WR05"/>
<protein>
    <submittedName>
        <fullName evidence="1">Uncharacterized protein</fullName>
    </submittedName>
</protein>
<accession>A0A7S6WR05</accession>
<sequence>MKIPSILFGTYNEVLKRLKPLKNHNIVFMKNFIKKIQTPEKMMDVTEETPIVLNDGYTTRGVPNAFFPSVLSDYILDGEVYTSDVVSWYMKKSVESSWLILTAVANSYSVISLYHYFHNKFQIRLLNGLEKYWDELVRVGHCYYNDVLDVACQQKRLFFEKNFALLKMSSMVMHISDAEHIVENWKKFKRNKLVIPLIESSPFEEEQKKIMIQIINSGALKQMSQKTLEAFKKVYMDYFKAPLPEDVLM</sequence>
<organism evidence="1 2">
    <name type="scientific">Treponema pedis</name>
    <dbReference type="NCBI Taxonomy" id="409322"/>
    <lineage>
        <taxon>Bacteria</taxon>
        <taxon>Pseudomonadati</taxon>
        <taxon>Spirochaetota</taxon>
        <taxon>Spirochaetia</taxon>
        <taxon>Spirochaetales</taxon>
        <taxon>Treponemataceae</taxon>
        <taxon>Treponema</taxon>
    </lineage>
</organism>
<evidence type="ECO:0000313" key="2">
    <source>
        <dbReference type="Proteomes" id="UP000593915"/>
    </source>
</evidence>
<dbReference type="Proteomes" id="UP000593915">
    <property type="component" value="Chromosome"/>
</dbReference>
<name>A0A7S6WR05_9SPIR</name>
<proteinExistence type="predicted"/>
<gene>
    <name evidence="1" type="ORF">IFE08_01905</name>
</gene>
<evidence type="ECO:0000313" key="1">
    <source>
        <dbReference type="EMBL" id="QOW61187.1"/>
    </source>
</evidence>